<evidence type="ECO:0000313" key="3">
    <source>
        <dbReference type="Proteomes" id="UP000092666"/>
    </source>
</evidence>
<dbReference type="AlphaFoldDB" id="A0A1B9GY84"/>
<reference evidence="2 3" key="1">
    <citation type="submission" date="2013-07" db="EMBL/GenBank/DDBJ databases">
        <title>The Genome Sequence of Cryptococcus heveanensis BCC8398.</title>
        <authorList>
            <consortium name="The Broad Institute Genome Sequencing Platform"/>
            <person name="Cuomo C."/>
            <person name="Litvintseva A."/>
            <person name="Chen Y."/>
            <person name="Heitman J."/>
            <person name="Sun S."/>
            <person name="Springer D."/>
            <person name="Dromer F."/>
            <person name="Young S.K."/>
            <person name="Zeng Q."/>
            <person name="Gargeya S."/>
            <person name="Fitzgerald M."/>
            <person name="Abouelleil A."/>
            <person name="Alvarado L."/>
            <person name="Berlin A.M."/>
            <person name="Chapman S.B."/>
            <person name="Dewar J."/>
            <person name="Goldberg J."/>
            <person name="Griggs A."/>
            <person name="Gujja S."/>
            <person name="Hansen M."/>
            <person name="Howarth C."/>
            <person name="Imamovic A."/>
            <person name="Larimer J."/>
            <person name="McCowan C."/>
            <person name="Murphy C."/>
            <person name="Pearson M."/>
            <person name="Priest M."/>
            <person name="Roberts A."/>
            <person name="Saif S."/>
            <person name="Shea T."/>
            <person name="Sykes S."/>
            <person name="Wortman J."/>
            <person name="Nusbaum C."/>
            <person name="Birren B."/>
        </authorList>
    </citation>
    <scope>NUCLEOTIDE SEQUENCE [LARGE SCALE GENOMIC DNA]</scope>
    <source>
        <strain evidence="2 3">BCC8398</strain>
    </source>
</reference>
<dbReference type="EMBL" id="KI669497">
    <property type="protein sequence ID" value="OCF35979.1"/>
    <property type="molecule type" value="Genomic_DNA"/>
</dbReference>
<name>A0A1B9GY84_9TREE</name>
<evidence type="ECO:0000256" key="1">
    <source>
        <dbReference type="SAM" id="MobiDB-lite"/>
    </source>
</evidence>
<proteinExistence type="predicted"/>
<feature type="region of interest" description="Disordered" evidence="1">
    <location>
        <begin position="1"/>
        <end position="29"/>
    </location>
</feature>
<accession>A0A1B9GY84</accession>
<evidence type="ECO:0000313" key="2">
    <source>
        <dbReference type="EMBL" id="OCF35979.1"/>
    </source>
</evidence>
<organism evidence="2 3">
    <name type="scientific">Kwoniella heveanensis BCC8398</name>
    <dbReference type="NCBI Taxonomy" id="1296120"/>
    <lineage>
        <taxon>Eukaryota</taxon>
        <taxon>Fungi</taxon>
        <taxon>Dikarya</taxon>
        <taxon>Basidiomycota</taxon>
        <taxon>Agaricomycotina</taxon>
        <taxon>Tremellomycetes</taxon>
        <taxon>Tremellales</taxon>
        <taxon>Cryptococcaceae</taxon>
        <taxon>Kwoniella</taxon>
    </lineage>
</organism>
<gene>
    <name evidence="2" type="ORF">I316_02474</name>
</gene>
<reference evidence="3" key="2">
    <citation type="submission" date="2013-12" db="EMBL/GenBank/DDBJ databases">
        <title>Evolution of pathogenesis and genome organization in the Tremellales.</title>
        <authorList>
            <person name="Cuomo C."/>
            <person name="Litvintseva A."/>
            <person name="Heitman J."/>
            <person name="Chen Y."/>
            <person name="Sun S."/>
            <person name="Springer D."/>
            <person name="Dromer F."/>
            <person name="Young S."/>
            <person name="Zeng Q."/>
            <person name="Chapman S."/>
            <person name="Gujja S."/>
            <person name="Saif S."/>
            <person name="Birren B."/>
        </authorList>
    </citation>
    <scope>NUCLEOTIDE SEQUENCE [LARGE SCALE GENOMIC DNA]</scope>
    <source>
        <strain evidence="3">BCC8398</strain>
    </source>
</reference>
<sequence length="252" mass="27903">MPGAPPHHSAYGTTPDAATAPDTEEDPRHQQQYLWAVGALSESYGTTEDLPTSYGAPSTYAQPHQAYAPQQATPADSSWTPSLVATAGFQSLDNNAAAAGAVQPPSILLSQAFPLHDRYNVIDNPAASQRSQAQQSVNSQVMQTHTYYQTHNDVWPIFHGGDALLASYRHVPVDNDDVEDDWEIYIPRYDYWGNVTQGLIMTVSREFDTMPEDEWVEGVLSGTLTSRPHAEGRIRDGREELRLVHEQISRLE</sequence>
<keyword evidence="3" id="KW-1185">Reference proteome</keyword>
<protein>
    <submittedName>
        <fullName evidence="2">Uncharacterized protein</fullName>
    </submittedName>
</protein>
<dbReference type="Proteomes" id="UP000092666">
    <property type="component" value="Unassembled WGS sequence"/>
</dbReference>